<evidence type="ECO:0000313" key="3">
    <source>
        <dbReference type="Proteomes" id="UP000050867"/>
    </source>
</evidence>
<comment type="caution">
    <text evidence="2">The sequence shown here is derived from an EMBL/GenBank/DDBJ whole genome shotgun (WGS) entry which is preliminary data.</text>
</comment>
<dbReference type="Proteomes" id="UP000050867">
    <property type="component" value="Unassembled WGS sequence"/>
</dbReference>
<accession>A0A0T6LWR2</accession>
<name>A0A0T6LWR2_WENVI</name>
<feature type="compositionally biased region" description="Basic residues" evidence="1">
    <location>
        <begin position="50"/>
        <end position="59"/>
    </location>
</feature>
<feature type="region of interest" description="Disordered" evidence="1">
    <location>
        <begin position="47"/>
        <end position="70"/>
    </location>
</feature>
<proteinExistence type="predicted"/>
<gene>
    <name evidence="2" type="ORF">AQ490_17295</name>
</gene>
<sequence length="70" mass="7486">MPLVPALLSPVTIQAVAEPLGKPELPAYRADKVVPLSPEADREIAELVRRTGRPTRSRRSGPAGTSSQQV</sequence>
<organism evidence="2 3">
    <name type="scientific">Wenjunlia vitaminophila</name>
    <name type="common">Streptomyces vitaminophilus</name>
    <dbReference type="NCBI Taxonomy" id="76728"/>
    <lineage>
        <taxon>Bacteria</taxon>
        <taxon>Bacillati</taxon>
        <taxon>Actinomycetota</taxon>
        <taxon>Actinomycetes</taxon>
        <taxon>Kitasatosporales</taxon>
        <taxon>Streptomycetaceae</taxon>
        <taxon>Wenjunlia</taxon>
    </lineage>
</organism>
<reference evidence="2 3" key="1">
    <citation type="submission" date="2015-10" db="EMBL/GenBank/DDBJ databases">
        <title>Draft genome sequence of pyrrolomycin-producing Streptomyces vitaminophilus.</title>
        <authorList>
            <person name="Graham D.E."/>
            <person name="Mahan K.M."/>
            <person name="Klingeman D.M."/>
            <person name="Hettich R.L."/>
            <person name="Parry R.J."/>
        </authorList>
    </citation>
    <scope>NUCLEOTIDE SEQUENCE [LARGE SCALE GENOMIC DNA]</scope>
    <source>
        <strain evidence="2 3">ATCC 31673</strain>
    </source>
</reference>
<keyword evidence="3" id="KW-1185">Reference proteome</keyword>
<dbReference type="AlphaFoldDB" id="A0A0T6LWR2"/>
<dbReference type="STRING" id="76728.AQ490_17295"/>
<dbReference type="RefSeq" id="WP_058032786.1">
    <property type="nucleotide sequence ID" value="NZ_LLZU01000006.1"/>
</dbReference>
<dbReference type="EMBL" id="LLZU01000006">
    <property type="protein sequence ID" value="KRV50156.1"/>
    <property type="molecule type" value="Genomic_DNA"/>
</dbReference>
<evidence type="ECO:0000313" key="2">
    <source>
        <dbReference type="EMBL" id="KRV50156.1"/>
    </source>
</evidence>
<protein>
    <submittedName>
        <fullName evidence="2">Uncharacterized protein</fullName>
    </submittedName>
</protein>
<evidence type="ECO:0000256" key="1">
    <source>
        <dbReference type="SAM" id="MobiDB-lite"/>
    </source>
</evidence>